<protein>
    <submittedName>
        <fullName evidence="1">Uncharacterized protein</fullName>
    </submittedName>
</protein>
<keyword evidence="2" id="KW-1185">Reference proteome</keyword>
<sequence length="732" mass="80384">MSQDPNSLIPAIPEVDQHGGDELPSYADLAAQHGPNSRFGRWKSWIEKRAAERYADLTPEEFRRRKQKGWGEGLQDQTSQPGLSGESSSHAPQLRLHIQTDLSEPITPPGPPPEPIEPLPLIGEDISPSRLKLHHFGSRFLPHTTAPIRCLLPLLGDSLLLIGTDDGLSVLNMFPKEWTDNGLAEKGPNDAEVHHIWVGEGVYQMSVLESDSTGDGTPQGVVLALVGPAGDLPKDQEGISTIRMYNLSSLVSLAKWAVVQRPGTLPLHMNDLPSGKPSSLGRHNLKQKSNLTRGLRNMRLDPSTPQSAYPNNALSGTLPQRYTELPRRASPDSAGTLDASWDVVEDLPIRWATDYVSLAAQGTRLYNTPVLFYDMWRDPNERNRGLAYLAVVVKNNILLYHAPKGERAFRFMKEFYTPLTARSVSFVQQSVQDMTRSPSDATPRTRGHSPHILRHAKGISMGNIAQFYPAQLSIFVIFEKKAGMIRIVDSAVAEVDMYDDGLSSFSSLLSPSGSGPSLARRSRSSWDGRGFIKETKASWITPHKVDLPSTTGRSSFAQSMYLLTRGKQSQVLPYPLPANLATSPPYRSLVWSFAPTYVSTRVCRPPNGAPPFLQFIAFGEEGVEVQEVPLSSISEVRGKGKAEEPLRASTDVGGLDCGFLIAGGHWDTPFWLDLGESPSCDSVAATEEDLSSDEIADCYHAQAGVYGWTRKGTEDWRIFWLGGDGAESQSND</sequence>
<reference evidence="1" key="1">
    <citation type="submission" date="2022-07" db="EMBL/GenBank/DDBJ databases">
        <title>Genome Sequence of Phlebia brevispora.</title>
        <authorList>
            <person name="Buettner E."/>
        </authorList>
    </citation>
    <scope>NUCLEOTIDE SEQUENCE</scope>
    <source>
        <strain evidence="1">MPL23</strain>
    </source>
</reference>
<gene>
    <name evidence="1" type="ORF">NM688_g8899</name>
</gene>
<dbReference type="Proteomes" id="UP001148662">
    <property type="component" value="Unassembled WGS sequence"/>
</dbReference>
<comment type="caution">
    <text evidence="1">The sequence shown here is derived from an EMBL/GenBank/DDBJ whole genome shotgun (WGS) entry which is preliminary data.</text>
</comment>
<name>A0ACC1RMY1_9APHY</name>
<evidence type="ECO:0000313" key="2">
    <source>
        <dbReference type="Proteomes" id="UP001148662"/>
    </source>
</evidence>
<proteinExistence type="predicted"/>
<accession>A0ACC1RMY1</accession>
<evidence type="ECO:0000313" key="1">
    <source>
        <dbReference type="EMBL" id="KAJ3522259.1"/>
    </source>
</evidence>
<organism evidence="1 2">
    <name type="scientific">Phlebia brevispora</name>
    <dbReference type="NCBI Taxonomy" id="194682"/>
    <lineage>
        <taxon>Eukaryota</taxon>
        <taxon>Fungi</taxon>
        <taxon>Dikarya</taxon>
        <taxon>Basidiomycota</taxon>
        <taxon>Agaricomycotina</taxon>
        <taxon>Agaricomycetes</taxon>
        <taxon>Polyporales</taxon>
        <taxon>Meruliaceae</taxon>
        <taxon>Phlebia</taxon>
    </lineage>
</organism>
<dbReference type="EMBL" id="JANHOG010002551">
    <property type="protein sequence ID" value="KAJ3522259.1"/>
    <property type="molecule type" value="Genomic_DNA"/>
</dbReference>